<feature type="transmembrane region" description="Helical" evidence="1">
    <location>
        <begin position="223"/>
        <end position="240"/>
    </location>
</feature>
<feature type="transmembrane region" description="Helical" evidence="1">
    <location>
        <begin position="280"/>
        <end position="299"/>
    </location>
</feature>
<dbReference type="Pfam" id="PF12412">
    <property type="entry name" value="DUF3667"/>
    <property type="match status" value="1"/>
</dbReference>
<evidence type="ECO:0000256" key="1">
    <source>
        <dbReference type="SAM" id="Phobius"/>
    </source>
</evidence>
<dbReference type="Proteomes" id="UP000185003">
    <property type="component" value="Unassembled WGS sequence"/>
</dbReference>
<dbReference type="STRING" id="536979.SAMN04488055_2466"/>
<evidence type="ECO:0000313" key="3">
    <source>
        <dbReference type="Proteomes" id="UP000185003"/>
    </source>
</evidence>
<sequence length="337" mass="38821">MKTQHLRSDPTCLNCGTEVTDRFCSHCGQENIETKEPFSHLVSHFFQDITHYDSKFLLTFKYLFTKPGLLTKQYVDGRRMDYVNPIRLYIFTSFVFFLVLSFFNHSDEKDLDKMNAKLEKTTSKLEKKKSLLLDSIARGAEDSAKLREQVNAINTGTVFTQGSGTTVKEALARYDSLQQTLPEKEKDGFVMRAIMHRSIKVQYGGQEAQRTIGETLQHNLPKLMFILLPFFALLLKMAYFRRKMYYTEHAIFTIHIHTLIFVLSLITLLIYQFWHYSGLYGWMTLIVYIYFIIALKRFYGGSVGKALLKSILILACYGTGAIIILLAYVIIIAAIAL</sequence>
<reference evidence="3" key="1">
    <citation type="submission" date="2016-11" db="EMBL/GenBank/DDBJ databases">
        <authorList>
            <person name="Varghese N."/>
            <person name="Submissions S."/>
        </authorList>
    </citation>
    <scope>NUCLEOTIDE SEQUENCE [LARGE SCALE GENOMIC DNA]</scope>
    <source>
        <strain evidence="3">DSM 24787</strain>
    </source>
</reference>
<dbReference type="AlphaFoldDB" id="A0A1N6FXI2"/>
<proteinExistence type="predicted"/>
<dbReference type="InterPro" id="IPR022134">
    <property type="entry name" value="DUF3667"/>
</dbReference>
<keyword evidence="1" id="KW-1133">Transmembrane helix</keyword>
<evidence type="ECO:0000313" key="2">
    <source>
        <dbReference type="EMBL" id="SIN99963.1"/>
    </source>
</evidence>
<keyword evidence="3" id="KW-1185">Reference proteome</keyword>
<protein>
    <recommendedName>
        <fullName evidence="4">DUF3667 domain-containing protein</fullName>
    </recommendedName>
</protein>
<organism evidence="2 3">
    <name type="scientific">Chitinophaga niabensis</name>
    <dbReference type="NCBI Taxonomy" id="536979"/>
    <lineage>
        <taxon>Bacteria</taxon>
        <taxon>Pseudomonadati</taxon>
        <taxon>Bacteroidota</taxon>
        <taxon>Chitinophagia</taxon>
        <taxon>Chitinophagales</taxon>
        <taxon>Chitinophagaceae</taxon>
        <taxon>Chitinophaga</taxon>
    </lineage>
</organism>
<keyword evidence="1" id="KW-0472">Membrane</keyword>
<dbReference type="RefSeq" id="WP_074239528.1">
    <property type="nucleotide sequence ID" value="NZ_FSRA01000001.1"/>
</dbReference>
<dbReference type="EMBL" id="FSRA01000001">
    <property type="protein sequence ID" value="SIN99963.1"/>
    <property type="molecule type" value="Genomic_DNA"/>
</dbReference>
<name>A0A1N6FXI2_9BACT</name>
<keyword evidence="1" id="KW-0812">Transmembrane</keyword>
<evidence type="ECO:0008006" key="4">
    <source>
        <dbReference type="Google" id="ProtNLM"/>
    </source>
</evidence>
<accession>A0A1N6FXI2</accession>
<feature type="transmembrane region" description="Helical" evidence="1">
    <location>
        <begin position="252"/>
        <end position="274"/>
    </location>
</feature>
<gene>
    <name evidence="2" type="ORF">SAMN04488055_2466</name>
</gene>
<feature type="transmembrane region" description="Helical" evidence="1">
    <location>
        <begin position="88"/>
        <end position="105"/>
    </location>
</feature>
<dbReference type="OrthoDB" id="675873at2"/>
<feature type="transmembrane region" description="Helical" evidence="1">
    <location>
        <begin position="311"/>
        <end position="336"/>
    </location>
</feature>